<comment type="caution">
    <text evidence="1">The sequence shown here is derived from an EMBL/GenBank/DDBJ whole genome shotgun (WGS) entry which is preliminary data.</text>
</comment>
<proteinExistence type="predicted"/>
<protein>
    <submittedName>
        <fullName evidence="1">Uncharacterized protein</fullName>
    </submittedName>
</protein>
<sequence>MGTIVIAPRVLANHVPIIGVFKAGVLTVTTNEGIDESAAPPEKVARSSGTFALLVCFVAQGFALDVLGTDCNYAPFCYVWRFGNEPRDHACSFQMRFARISDGCRVTMSWLY</sequence>
<name>A0A2G5V069_9PELO</name>
<evidence type="ECO:0000313" key="2">
    <source>
        <dbReference type="Proteomes" id="UP000230233"/>
    </source>
</evidence>
<organism evidence="1 2">
    <name type="scientific">Caenorhabditis nigoni</name>
    <dbReference type="NCBI Taxonomy" id="1611254"/>
    <lineage>
        <taxon>Eukaryota</taxon>
        <taxon>Metazoa</taxon>
        <taxon>Ecdysozoa</taxon>
        <taxon>Nematoda</taxon>
        <taxon>Chromadorea</taxon>
        <taxon>Rhabditida</taxon>
        <taxon>Rhabditina</taxon>
        <taxon>Rhabditomorpha</taxon>
        <taxon>Rhabditoidea</taxon>
        <taxon>Rhabditidae</taxon>
        <taxon>Peloderinae</taxon>
        <taxon>Caenorhabditis</taxon>
    </lineage>
</organism>
<dbReference type="AlphaFoldDB" id="A0A2G5V069"/>
<reference evidence="2" key="1">
    <citation type="submission" date="2017-10" db="EMBL/GenBank/DDBJ databases">
        <title>Rapid genome shrinkage in a self-fertile nematode reveals novel sperm competition proteins.</title>
        <authorList>
            <person name="Yin D."/>
            <person name="Schwarz E.M."/>
            <person name="Thomas C.G."/>
            <person name="Felde R.L."/>
            <person name="Korf I.F."/>
            <person name="Cutter A.D."/>
            <person name="Schartner C.M."/>
            <person name="Ralston E.J."/>
            <person name="Meyer B.J."/>
            <person name="Haag E.S."/>
        </authorList>
    </citation>
    <scope>NUCLEOTIDE SEQUENCE [LARGE SCALE GENOMIC DNA]</scope>
    <source>
        <strain evidence="2">JU1422</strain>
    </source>
</reference>
<keyword evidence="2" id="KW-1185">Reference proteome</keyword>
<dbReference type="EMBL" id="PDUG01000002">
    <property type="protein sequence ID" value="PIC45174.1"/>
    <property type="molecule type" value="Genomic_DNA"/>
</dbReference>
<gene>
    <name evidence="1" type="primary">Cnig_chr_II.g5284</name>
    <name evidence="1" type="ORF">B9Z55_005284</name>
</gene>
<evidence type="ECO:0000313" key="1">
    <source>
        <dbReference type="EMBL" id="PIC45174.1"/>
    </source>
</evidence>
<accession>A0A2G5V069</accession>
<dbReference type="Proteomes" id="UP000230233">
    <property type="component" value="Chromosome II"/>
</dbReference>